<comment type="subcellular location">
    <subcellularLocation>
        <location evidence="1">Membrane</location>
        <topology evidence="1">Multi-pass membrane protein</topology>
    </subcellularLocation>
</comment>
<dbReference type="InterPro" id="IPR006696">
    <property type="entry name" value="DUF423"/>
</dbReference>
<protein>
    <submittedName>
        <fullName evidence="8">Uncharacterized membrane protein YgdD (TMEM256/DUF423 family)</fullName>
    </submittedName>
</protein>
<keyword evidence="4 6" id="KW-1133">Transmembrane helix</keyword>
<feature type="transmembrane region" description="Helical" evidence="6">
    <location>
        <begin position="41"/>
        <end position="59"/>
    </location>
</feature>
<organism evidence="8 9">
    <name type="scientific">Brevundimonas variabilis</name>
    <dbReference type="NCBI Taxonomy" id="74312"/>
    <lineage>
        <taxon>Bacteria</taxon>
        <taxon>Pseudomonadati</taxon>
        <taxon>Pseudomonadota</taxon>
        <taxon>Alphaproteobacteria</taxon>
        <taxon>Caulobacterales</taxon>
        <taxon>Caulobacteraceae</taxon>
        <taxon>Brevundimonas</taxon>
    </lineage>
</organism>
<feature type="transmembrane region" description="Helical" evidence="6">
    <location>
        <begin position="94"/>
        <end position="116"/>
    </location>
</feature>
<keyword evidence="3 6" id="KW-0812">Transmembrane</keyword>
<evidence type="ECO:0000256" key="3">
    <source>
        <dbReference type="ARBA" id="ARBA00022692"/>
    </source>
</evidence>
<comment type="similarity">
    <text evidence="2">Belongs to the UPF0382 family.</text>
</comment>
<dbReference type="Pfam" id="PF04241">
    <property type="entry name" value="DUF423"/>
    <property type="match status" value="1"/>
</dbReference>
<dbReference type="PANTHER" id="PTHR43461:SF1">
    <property type="entry name" value="TRANSMEMBRANE PROTEIN 256"/>
    <property type="match status" value="1"/>
</dbReference>
<keyword evidence="5 6" id="KW-0472">Membrane</keyword>
<proteinExistence type="inferred from homology"/>
<dbReference type="RefSeq" id="WP_183213234.1">
    <property type="nucleotide sequence ID" value="NZ_JACHOR010000003.1"/>
</dbReference>
<comment type="caution">
    <text evidence="8">The sequence shown here is derived from an EMBL/GenBank/DDBJ whole genome shotgun (WGS) entry which is preliminary data.</text>
</comment>
<keyword evidence="9" id="KW-1185">Reference proteome</keyword>
<name>A0A7W9CIS2_9CAUL</name>
<keyword evidence="7" id="KW-0732">Signal</keyword>
<evidence type="ECO:0000256" key="2">
    <source>
        <dbReference type="ARBA" id="ARBA00009694"/>
    </source>
</evidence>
<dbReference type="EMBL" id="JACHOR010000003">
    <property type="protein sequence ID" value="MBB5746241.1"/>
    <property type="molecule type" value="Genomic_DNA"/>
</dbReference>
<dbReference type="PANTHER" id="PTHR43461">
    <property type="entry name" value="TRANSMEMBRANE PROTEIN 256"/>
    <property type="match status" value="1"/>
</dbReference>
<evidence type="ECO:0000313" key="8">
    <source>
        <dbReference type="EMBL" id="MBB5746241.1"/>
    </source>
</evidence>
<evidence type="ECO:0000256" key="4">
    <source>
        <dbReference type="ARBA" id="ARBA00022989"/>
    </source>
</evidence>
<reference evidence="8 9" key="1">
    <citation type="submission" date="2020-08" db="EMBL/GenBank/DDBJ databases">
        <title>Genomic Encyclopedia of Type Strains, Phase IV (KMG-IV): sequencing the most valuable type-strain genomes for metagenomic binning, comparative biology and taxonomic classification.</title>
        <authorList>
            <person name="Goeker M."/>
        </authorList>
    </citation>
    <scope>NUCLEOTIDE SEQUENCE [LARGE SCALE GENOMIC DNA]</scope>
    <source>
        <strain evidence="8 9">DSM 4737</strain>
    </source>
</reference>
<sequence>MHLKRNLAMFAALNGALAVAGGAFAAHGAGPAVKTLLQTGAQYQMVHALLALVCALWPVRNRLIALAGWLAASGGLVFAGALATIGLLDIRAMGAIAPVGGLLMIAAWLVIVLAVVRSPSVND</sequence>
<feature type="signal peptide" evidence="7">
    <location>
        <begin position="1"/>
        <end position="25"/>
    </location>
</feature>
<dbReference type="Proteomes" id="UP000545037">
    <property type="component" value="Unassembled WGS sequence"/>
</dbReference>
<evidence type="ECO:0000256" key="6">
    <source>
        <dbReference type="SAM" id="Phobius"/>
    </source>
</evidence>
<evidence type="ECO:0000256" key="7">
    <source>
        <dbReference type="SAM" id="SignalP"/>
    </source>
</evidence>
<feature type="chain" id="PRO_5030971861" evidence="7">
    <location>
        <begin position="26"/>
        <end position="123"/>
    </location>
</feature>
<feature type="transmembrane region" description="Helical" evidence="6">
    <location>
        <begin position="66"/>
        <end position="88"/>
    </location>
</feature>
<dbReference type="GO" id="GO:0005886">
    <property type="term" value="C:plasma membrane"/>
    <property type="evidence" value="ECO:0007669"/>
    <property type="project" value="TreeGrafter"/>
</dbReference>
<evidence type="ECO:0000256" key="5">
    <source>
        <dbReference type="ARBA" id="ARBA00023136"/>
    </source>
</evidence>
<gene>
    <name evidence="8" type="ORF">GGR13_001845</name>
</gene>
<evidence type="ECO:0000256" key="1">
    <source>
        <dbReference type="ARBA" id="ARBA00004141"/>
    </source>
</evidence>
<accession>A0A7W9CIS2</accession>
<dbReference type="AlphaFoldDB" id="A0A7W9CIS2"/>
<evidence type="ECO:0000313" key="9">
    <source>
        <dbReference type="Proteomes" id="UP000545037"/>
    </source>
</evidence>